<dbReference type="InterPro" id="IPR050515">
    <property type="entry name" value="Beta-lactam/transpept"/>
</dbReference>
<dbReference type="EMBL" id="PPPD01000001">
    <property type="protein sequence ID" value="PNY82371.1"/>
    <property type="molecule type" value="Genomic_DNA"/>
</dbReference>
<evidence type="ECO:0000313" key="6">
    <source>
        <dbReference type="Proteomes" id="UP000236379"/>
    </source>
</evidence>
<evidence type="ECO:0000259" key="3">
    <source>
        <dbReference type="Pfam" id="PF00905"/>
    </source>
</evidence>
<reference evidence="5 6" key="1">
    <citation type="submission" date="2018-01" db="EMBL/GenBank/DDBJ databases">
        <title>Deinococcus koreensis sp. nov., a radiation-resistant bacterium isolated from river water.</title>
        <authorList>
            <person name="Choi A."/>
        </authorList>
    </citation>
    <scope>NUCLEOTIDE SEQUENCE [LARGE SCALE GENOMIC DNA]</scope>
    <source>
        <strain evidence="5 6">SJW1-2</strain>
    </source>
</reference>
<name>A0A2K3V0R1_9DEIO</name>
<accession>A0A2K3V0R1</accession>
<dbReference type="Pfam" id="PF00905">
    <property type="entry name" value="Transpeptidase"/>
    <property type="match status" value="1"/>
</dbReference>
<dbReference type="Gene3D" id="3.90.1310.10">
    <property type="entry name" value="Penicillin-binding protein 2a (Domain 2)"/>
    <property type="match status" value="1"/>
</dbReference>
<dbReference type="SUPFAM" id="SSF56601">
    <property type="entry name" value="beta-lactamase/transpeptidase-like"/>
    <property type="match status" value="1"/>
</dbReference>
<dbReference type="InterPro" id="IPR054120">
    <property type="entry name" value="PBPA_dimer"/>
</dbReference>
<feature type="domain" description="Penicillin-binding protein transpeptidase" evidence="3">
    <location>
        <begin position="131"/>
        <end position="428"/>
    </location>
</feature>
<dbReference type="SUPFAM" id="SSF56519">
    <property type="entry name" value="Penicillin binding protein dimerisation domain"/>
    <property type="match status" value="1"/>
</dbReference>
<evidence type="ECO:0000256" key="1">
    <source>
        <dbReference type="ARBA" id="ARBA00004370"/>
    </source>
</evidence>
<dbReference type="GO" id="GO:0008658">
    <property type="term" value="F:penicillin binding"/>
    <property type="evidence" value="ECO:0007669"/>
    <property type="project" value="InterPro"/>
</dbReference>
<dbReference type="InterPro" id="IPR036138">
    <property type="entry name" value="PBP_dimer_sf"/>
</dbReference>
<dbReference type="Proteomes" id="UP000236379">
    <property type="component" value="Unassembled WGS sequence"/>
</dbReference>
<evidence type="ECO:0000313" key="5">
    <source>
        <dbReference type="EMBL" id="PNY82371.1"/>
    </source>
</evidence>
<protein>
    <submittedName>
        <fullName evidence="5">Penicillin-binding protein</fullName>
    </submittedName>
</protein>
<comment type="subcellular location">
    <subcellularLocation>
        <location evidence="1">Membrane</location>
    </subcellularLocation>
</comment>
<feature type="domain" description="Penicillin binding protein A dimerisation" evidence="4">
    <location>
        <begin position="46"/>
        <end position="102"/>
    </location>
</feature>
<dbReference type="GO" id="GO:0071555">
    <property type="term" value="P:cell wall organization"/>
    <property type="evidence" value="ECO:0007669"/>
    <property type="project" value="TreeGrafter"/>
</dbReference>
<dbReference type="PANTHER" id="PTHR30627:SF1">
    <property type="entry name" value="PEPTIDOGLYCAN D,D-TRANSPEPTIDASE FTSI"/>
    <property type="match status" value="1"/>
</dbReference>
<dbReference type="RefSeq" id="WP_103312805.1">
    <property type="nucleotide sequence ID" value="NZ_PPPD01000001.1"/>
</dbReference>
<dbReference type="AlphaFoldDB" id="A0A2K3V0R1"/>
<keyword evidence="6" id="KW-1185">Reference proteome</keyword>
<dbReference type="Pfam" id="PF21922">
    <property type="entry name" value="PBP_dimer_2"/>
    <property type="match status" value="1"/>
</dbReference>
<evidence type="ECO:0000256" key="2">
    <source>
        <dbReference type="ARBA" id="ARBA00023136"/>
    </source>
</evidence>
<dbReference type="OrthoDB" id="9770103at2"/>
<dbReference type="GO" id="GO:0005886">
    <property type="term" value="C:plasma membrane"/>
    <property type="evidence" value="ECO:0007669"/>
    <property type="project" value="TreeGrafter"/>
</dbReference>
<dbReference type="InterPro" id="IPR001460">
    <property type="entry name" value="PCN-bd_Tpept"/>
</dbReference>
<organism evidence="5 6">
    <name type="scientific">Deinococcus koreensis</name>
    <dbReference type="NCBI Taxonomy" id="2054903"/>
    <lineage>
        <taxon>Bacteria</taxon>
        <taxon>Thermotogati</taxon>
        <taxon>Deinococcota</taxon>
        <taxon>Deinococci</taxon>
        <taxon>Deinococcales</taxon>
        <taxon>Deinococcaceae</taxon>
        <taxon>Deinococcus</taxon>
    </lineage>
</organism>
<dbReference type="PANTHER" id="PTHR30627">
    <property type="entry name" value="PEPTIDOGLYCAN D,D-TRANSPEPTIDASE"/>
    <property type="match status" value="1"/>
</dbReference>
<dbReference type="Gene3D" id="3.30.450.330">
    <property type="match status" value="1"/>
</dbReference>
<sequence>MEVKIRNRSRLMQLLALVMFLTLVWAYAQLEWGMPQGVKRSVVQARGTILSSDGKVLARSVNGKRIYPQGKLAGQVVGMMGETEGLEGLEFAYNRSLETGQNLTLTIDTGVQAAAEAALARAVPAHQAEYGSVVVLETRTGRVLAAASYPPFDPNNWRTFDQGDRRNRPFLDVFEPGSTIKGLVVAAALNEGLTTPTTQYDTPMRRYIGGRWGSTINDAVDHPPTLNTQGVLRYSSNVGMSHVVERFSNEKLRSYLTQYGFGTYVDMPVVSTAKGKLQPLRKWDDLVRTTNAFGQGMSSTVLQLASGYNVLANDGLYLSPRLVEGSGGTDRHAVLRPEVARTTRTMLQAVIEEGIPGKAGIKGYELAGKTGTAQVVIDRKYSSTIYDSVFAGFFPADAPRVTVAVMVHGAKFEHHGSQLAAPIFRDIAAQVLSSWGAVPTQATAAQPASDRP</sequence>
<gene>
    <name evidence="5" type="ORF">CVO96_14295</name>
</gene>
<dbReference type="Gene3D" id="3.40.710.10">
    <property type="entry name" value="DD-peptidase/beta-lactamase superfamily"/>
    <property type="match status" value="1"/>
</dbReference>
<evidence type="ECO:0000259" key="4">
    <source>
        <dbReference type="Pfam" id="PF21922"/>
    </source>
</evidence>
<proteinExistence type="predicted"/>
<keyword evidence="2" id="KW-0472">Membrane</keyword>
<dbReference type="InterPro" id="IPR012338">
    <property type="entry name" value="Beta-lactam/transpept-like"/>
</dbReference>
<comment type="caution">
    <text evidence="5">The sequence shown here is derived from an EMBL/GenBank/DDBJ whole genome shotgun (WGS) entry which is preliminary data.</text>
</comment>